<keyword evidence="1" id="KW-0732">Signal</keyword>
<organism evidence="2 3">
    <name type="scientific">Alistipes finegoldii</name>
    <dbReference type="NCBI Taxonomy" id="214856"/>
    <lineage>
        <taxon>Bacteria</taxon>
        <taxon>Pseudomonadati</taxon>
        <taxon>Bacteroidota</taxon>
        <taxon>Bacteroidia</taxon>
        <taxon>Bacteroidales</taxon>
        <taxon>Rikenellaceae</taxon>
        <taxon>Alistipes</taxon>
    </lineage>
</organism>
<dbReference type="AlphaFoldDB" id="A0AAE4LJY0"/>
<evidence type="ECO:0000313" key="2">
    <source>
        <dbReference type="EMBL" id="MDU0259075.1"/>
    </source>
</evidence>
<evidence type="ECO:0000313" key="3">
    <source>
        <dbReference type="Proteomes" id="UP001181347"/>
    </source>
</evidence>
<sequence length="320" mass="34995">MKKLFLRILLAATVIASSSSCEHKDLCMDHTHTVSLNVIFDWRNAPDAAPASMALYLYSELGGEPLRYDFTDRRGGVIRVPFGRYSALCLNSDTENVTYRNTDQKTTFEVSSRTTDLLSGLSALGVRSDGVPRADGTETERVALPPDELWSDCTEGIELKQTAAAQTIVLYPELSVCRYTVEIRNAENLKYVSGISGSLSSLAGGLLPGVGCDAICEECVTIPFDAAVSADKTLVTGSLLAFGHCPSVQNRHQLTIYAVLADQSRWYYTYDVTDQIHSAPNQRDVHIVLDGLPLPKPIVNGGGFQPTVDEWQEVPIDIEM</sequence>
<dbReference type="Pfam" id="PF17145">
    <property type="entry name" value="DUF5119"/>
    <property type="match status" value="1"/>
</dbReference>
<name>A0AAE4LJY0_9BACT</name>
<comment type="caution">
    <text evidence="2">The sequence shown here is derived from an EMBL/GenBank/DDBJ whole genome shotgun (WGS) entry which is preliminary data.</text>
</comment>
<dbReference type="PROSITE" id="PS51257">
    <property type="entry name" value="PROKAR_LIPOPROTEIN"/>
    <property type="match status" value="1"/>
</dbReference>
<accession>A0AAE4LJY0</accession>
<dbReference type="Proteomes" id="UP001181347">
    <property type="component" value="Unassembled WGS sequence"/>
</dbReference>
<dbReference type="EMBL" id="JAWDES010000004">
    <property type="protein sequence ID" value="MDU0259075.1"/>
    <property type="molecule type" value="Genomic_DNA"/>
</dbReference>
<reference evidence="2" key="1">
    <citation type="submission" date="2023-10" db="EMBL/GenBank/DDBJ databases">
        <title>Genome Sequence of the Bacteria from From Gut Wall in Crohn's Disease.</title>
        <authorList>
            <person name="Rodriguez-Palacios A."/>
        </authorList>
    </citation>
    <scope>NUCLEOTIDE SEQUENCE</scope>
    <source>
        <strain evidence="2">CavFT-hAR58</strain>
    </source>
</reference>
<dbReference type="RefSeq" id="WP_195579438.1">
    <property type="nucleotide sequence ID" value="NZ_JAKNDZ010000006.1"/>
</dbReference>
<dbReference type="InterPro" id="IPR033410">
    <property type="entry name" value="DUF5119"/>
</dbReference>
<gene>
    <name evidence="2" type="ORF">RVH17_02940</name>
</gene>
<proteinExistence type="predicted"/>
<feature type="signal peptide" evidence="1">
    <location>
        <begin position="1"/>
        <end position="23"/>
    </location>
</feature>
<protein>
    <submittedName>
        <fullName evidence="2">DUF5119 domain-containing protein</fullName>
    </submittedName>
</protein>
<evidence type="ECO:0000256" key="1">
    <source>
        <dbReference type="SAM" id="SignalP"/>
    </source>
</evidence>
<feature type="chain" id="PRO_5042001579" evidence="1">
    <location>
        <begin position="24"/>
        <end position="320"/>
    </location>
</feature>